<evidence type="ECO:0000256" key="1">
    <source>
        <dbReference type="ARBA" id="ARBA00009981"/>
    </source>
</evidence>
<dbReference type="NCBIfam" id="TIGR01552">
    <property type="entry name" value="phd_fam"/>
    <property type="match status" value="1"/>
</dbReference>
<evidence type="ECO:0000313" key="2">
    <source>
        <dbReference type="EMBL" id="MRX79161.1"/>
    </source>
</evidence>
<comment type="similarity">
    <text evidence="1">Belongs to the phD/YefM antitoxin family.</text>
</comment>
<dbReference type="AlphaFoldDB" id="A0A7K0G662"/>
<proteinExistence type="inferred from homology"/>
<dbReference type="Proteomes" id="UP000470010">
    <property type="component" value="Unassembled WGS sequence"/>
</dbReference>
<evidence type="ECO:0000313" key="3">
    <source>
        <dbReference type="Proteomes" id="UP000470010"/>
    </source>
</evidence>
<organism evidence="2 3">
    <name type="scientific">Enorma shizhengliae</name>
    <dbReference type="NCBI Taxonomy" id="2606615"/>
    <lineage>
        <taxon>Bacteria</taxon>
        <taxon>Bacillati</taxon>
        <taxon>Actinomycetota</taxon>
        <taxon>Coriobacteriia</taxon>
        <taxon>Coriobacteriales</taxon>
        <taxon>Coriobacteriaceae</taxon>
        <taxon>Enorma</taxon>
    </lineage>
</organism>
<name>A0A7K0G662_9ACTN</name>
<comment type="caution">
    <text evidence="2">The sequence shown here is derived from an EMBL/GenBank/DDBJ whole genome shotgun (WGS) entry which is preliminary data.</text>
</comment>
<dbReference type="InterPro" id="IPR036165">
    <property type="entry name" value="YefM-like_sf"/>
</dbReference>
<keyword evidence="3" id="KW-1185">Reference proteome</keyword>
<gene>
    <name evidence="2" type="ORF">GJE22_00820</name>
</gene>
<accession>A0A7K0G662</accession>
<reference evidence="3" key="1">
    <citation type="submission" date="2019-08" db="EMBL/GenBank/DDBJ databases">
        <title>Arthrobacter sp. nov., isolated from plateau pika and Tibetan wild ass.</title>
        <authorList>
            <person name="Ge Y."/>
        </authorList>
    </citation>
    <scope>NUCLEOTIDE SEQUENCE [LARGE SCALE GENOMIC DNA]</scope>
    <source>
        <strain evidence="3">HF-1365</strain>
    </source>
</reference>
<protein>
    <submittedName>
        <fullName evidence="2">Type II toxin-antitoxin system prevent-host-death family antitoxin</fullName>
    </submittedName>
</protein>
<dbReference type="SUPFAM" id="SSF143120">
    <property type="entry name" value="YefM-like"/>
    <property type="match status" value="1"/>
</dbReference>
<sequence>MYDVLQHRSSLGKAGCDMAIIRPVSHLQRKIGELTKLAKETGEPIYLSKNGTEHLVLMDADAFAELQKRAEKSESKND</sequence>
<dbReference type="EMBL" id="VTFZ01000001">
    <property type="protein sequence ID" value="MRX79161.1"/>
    <property type="molecule type" value="Genomic_DNA"/>
</dbReference>